<name>A0A944DD70_DENI1</name>
<comment type="caution">
    <text evidence="3">The sequence shown here is derived from an EMBL/GenBank/DDBJ whole genome shotgun (WGS) entry which is preliminary data.</text>
</comment>
<gene>
    <name evidence="3" type="ORF">I8J34_14175</name>
</gene>
<keyword evidence="4" id="KW-1185">Reference proteome</keyword>
<keyword evidence="1" id="KW-0808">Transferase</keyword>
<dbReference type="AlphaFoldDB" id="A0A944DD70"/>
<dbReference type="EMBL" id="JAEKFT010000015">
    <property type="protein sequence ID" value="MBT0962323.1"/>
    <property type="molecule type" value="Genomic_DNA"/>
</dbReference>
<dbReference type="Gene3D" id="3.40.50.2000">
    <property type="entry name" value="Glycogen Phosphorylase B"/>
    <property type="match status" value="2"/>
</dbReference>
<accession>A0A944DD70</accession>
<dbReference type="GO" id="GO:0016757">
    <property type="term" value="F:glycosyltransferase activity"/>
    <property type="evidence" value="ECO:0007669"/>
    <property type="project" value="InterPro"/>
</dbReference>
<dbReference type="SUPFAM" id="SSF53756">
    <property type="entry name" value="UDP-Glycosyltransferase/glycogen phosphorylase"/>
    <property type="match status" value="1"/>
</dbReference>
<feature type="domain" description="Glycosyl transferase family 1" evidence="2">
    <location>
        <begin position="93"/>
        <end position="253"/>
    </location>
</feature>
<proteinExistence type="predicted"/>
<evidence type="ECO:0000259" key="2">
    <source>
        <dbReference type="Pfam" id="PF00534"/>
    </source>
</evidence>
<dbReference type="Proteomes" id="UP000694660">
    <property type="component" value="Unassembled WGS sequence"/>
</dbReference>
<evidence type="ECO:0000313" key="4">
    <source>
        <dbReference type="Proteomes" id="UP000694660"/>
    </source>
</evidence>
<dbReference type="PANTHER" id="PTHR46401:SF2">
    <property type="entry name" value="GLYCOSYLTRANSFERASE WBBK-RELATED"/>
    <property type="match status" value="1"/>
</dbReference>
<dbReference type="GO" id="GO:0009103">
    <property type="term" value="P:lipopolysaccharide biosynthetic process"/>
    <property type="evidence" value="ECO:0007669"/>
    <property type="project" value="TreeGrafter"/>
</dbReference>
<dbReference type="PANTHER" id="PTHR46401">
    <property type="entry name" value="GLYCOSYLTRANSFERASE WBBK-RELATED"/>
    <property type="match status" value="1"/>
</dbReference>
<evidence type="ECO:0000256" key="1">
    <source>
        <dbReference type="ARBA" id="ARBA00022679"/>
    </source>
</evidence>
<sequence>MTMSQNMLPFEPKEALRFGRFSLMRLKMRLLRATQGRSFRQADGLIFLTRYAQDVVSAALGGLRAQKALISHGVEPRFFCKPRSLRALAECSPEAPFRVLYVSIMMPYKHQIEAVRAVGRLRGQGVPIELSLVGALWGQYGAAVKAECERLDPQHTFLHVLGALPFADLHRRYGEADAFLFPSSCENLPNILLEAMAAGLPIASARSGPMPEVLGDSGVYFDPTSDAEMAAAVLTLAEDVDLRQTLAANAYERAQAYSWARCAEQTFAFIAQVANEAAR</sequence>
<dbReference type="Pfam" id="PF00534">
    <property type="entry name" value="Glycos_transf_1"/>
    <property type="match status" value="1"/>
</dbReference>
<evidence type="ECO:0000313" key="3">
    <source>
        <dbReference type="EMBL" id="MBT0962323.1"/>
    </source>
</evidence>
<reference evidence="4" key="1">
    <citation type="journal article" date="2022" name="ISME J.">
        <title>Genetic and phylogenetic analysis of dissimilatory iodate-reducing bacteria identifies potential niches across the world's oceans.</title>
        <authorList>
            <person name="Reyes-Umana V."/>
            <person name="Henning Z."/>
            <person name="Lee K."/>
            <person name="Barnum T.P."/>
            <person name="Coates J.D."/>
        </authorList>
    </citation>
    <scope>NUCLEOTIDE SEQUENCE [LARGE SCALE GENOMIC DNA]</scope>
    <source>
        <strain evidence="4">IR12</strain>
    </source>
</reference>
<protein>
    <submittedName>
        <fullName evidence="3">Glycosyltransferase</fullName>
    </submittedName>
</protein>
<dbReference type="InterPro" id="IPR001296">
    <property type="entry name" value="Glyco_trans_1"/>
</dbReference>
<organism evidence="3 4">
    <name type="scientific">Denitromonas iodatirespirans</name>
    <dbReference type="NCBI Taxonomy" id="2795389"/>
    <lineage>
        <taxon>Bacteria</taxon>
        <taxon>Pseudomonadati</taxon>
        <taxon>Pseudomonadota</taxon>
        <taxon>Betaproteobacteria</taxon>
        <taxon>Rhodocyclales</taxon>
        <taxon>Zoogloeaceae</taxon>
        <taxon>Denitromonas</taxon>
    </lineage>
</organism>